<proteinExistence type="inferred from homology"/>
<dbReference type="Proteomes" id="UP000442694">
    <property type="component" value="Unassembled WGS sequence"/>
</dbReference>
<dbReference type="PANTHER" id="PTHR30563:SF0">
    <property type="entry name" value="DNA RECOMBINATION PROTEIN RMUC"/>
    <property type="match status" value="1"/>
</dbReference>
<feature type="coiled-coil region" evidence="5">
    <location>
        <begin position="40"/>
        <end position="72"/>
    </location>
</feature>
<organism evidence="7 8">
    <name type="scientific">Fluviispira multicolorata</name>
    <dbReference type="NCBI Taxonomy" id="2654512"/>
    <lineage>
        <taxon>Bacteria</taxon>
        <taxon>Pseudomonadati</taxon>
        <taxon>Bdellovibrionota</taxon>
        <taxon>Oligoflexia</taxon>
        <taxon>Silvanigrellales</taxon>
        <taxon>Silvanigrellaceae</taxon>
        <taxon>Fluviispira</taxon>
    </lineage>
</organism>
<feature type="coiled-coil region" evidence="5">
    <location>
        <begin position="96"/>
        <end position="123"/>
    </location>
</feature>
<name>A0A833JDI1_9BACT</name>
<dbReference type="RefSeq" id="WP_152212050.1">
    <property type="nucleotide sequence ID" value="NZ_WFLN01000005.1"/>
</dbReference>
<dbReference type="Pfam" id="PF02646">
    <property type="entry name" value="RmuC"/>
    <property type="match status" value="1"/>
</dbReference>
<keyword evidence="3 5" id="KW-0175">Coiled coil</keyword>
<comment type="similarity">
    <text evidence="2">Belongs to the RmuC family.</text>
</comment>
<sequence length="422" mass="48665">MELQVSILLAVCTITSLFILIIYNKIRSITIYNKDIFEKFDFLEEKFERALKNEIRLNREEYSNNMQKMRKEISENLSILLNSLTQNNGRGLREIRETLDTQISNLRQENESQLDKMRNIVDEKLHATLELRLNSSFKQVGDRLDLVHTGIGEMQKMASEVGNLQRVLSNIKTRGILGEEQLDRILSDILAVDQYEKNVKTKKNSPFYIEFAVKLPNNSFDKKPLWLPIDAKFPMEDYERILDANEKGDHEKVSHSIKQLETKIKNFAKDIKEKYIDPPCTTDFGILFLPTEGLYSEVLRIAGLSEYLRRELQVVVAGPSTLVALLNSLQMGFRTLAVEKRSDEIRMLLGNVKKDFYKFGDLLEKTQEKLNDASKQIGEASHRSKIISNKLMKVESLPQNENSEFISVNGELNEHKETGQEA</sequence>
<comment type="caution">
    <text evidence="7">The sequence shown here is derived from an EMBL/GenBank/DDBJ whole genome shotgun (WGS) entry which is preliminary data.</text>
</comment>
<evidence type="ECO:0000256" key="6">
    <source>
        <dbReference type="SAM" id="Phobius"/>
    </source>
</evidence>
<evidence type="ECO:0000313" key="8">
    <source>
        <dbReference type="Proteomes" id="UP000442694"/>
    </source>
</evidence>
<gene>
    <name evidence="7" type="primary">rmuC</name>
    <name evidence="7" type="ORF">GCL57_04320</name>
</gene>
<accession>A0A833JDI1</accession>
<reference evidence="7 8" key="1">
    <citation type="submission" date="2019-10" db="EMBL/GenBank/DDBJ databases">
        <title>New genus of Silvanigrellaceae.</title>
        <authorList>
            <person name="Pitt A."/>
            <person name="Hahn M.W."/>
        </authorList>
    </citation>
    <scope>NUCLEOTIDE SEQUENCE [LARGE SCALE GENOMIC DNA]</scope>
    <source>
        <strain evidence="7 8">33A1-SZDP</strain>
    </source>
</reference>
<keyword evidence="6" id="KW-1133">Transmembrane helix</keyword>
<dbReference type="EMBL" id="WFLN01000005">
    <property type="protein sequence ID" value="KAB8031875.1"/>
    <property type="molecule type" value="Genomic_DNA"/>
</dbReference>
<evidence type="ECO:0000313" key="7">
    <source>
        <dbReference type="EMBL" id="KAB8031875.1"/>
    </source>
</evidence>
<evidence type="ECO:0000256" key="2">
    <source>
        <dbReference type="ARBA" id="ARBA00009840"/>
    </source>
</evidence>
<feature type="transmembrane region" description="Helical" evidence="6">
    <location>
        <begin position="6"/>
        <end position="24"/>
    </location>
</feature>
<dbReference type="PANTHER" id="PTHR30563">
    <property type="entry name" value="DNA RECOMBINATION PROTEIN RMUC"/>
    <property type="match status" value="1"/>
</dbReference>
<keyword evidence="4" id="KW-0233">DNA recombination</keyword>
<protein>
    <submittedName>
        <fullName evidence="7">DNA recombination protein RmuC</fullName>
    </submittedName>
</protein>
<dbReference type="GO" id="GO:0006310">
    <property type="term" value="P:DNA recombination"/>
    <property type="evidence" value="ECO:0007669"/>
    <property type="project" value="UniProtKB-KW"/>
</dbReference>
<keyword evidence="8" id="KW-1185">Reference proteome</keyword>
<evidence type="ECO:0000256" key="5">
    <source>
        <dbReference type="SAM" id="Coils"/>
    </source>
</evidence>
<evidence type="ECO:0000256" key="1">
    <source>
        <dbReference type="ARBA" id="ARBA00003416"/>
    </source>
</evidence>
<dbReference type="InterPro" id="IPR003798">
    <property type="entry name" value="DNA_recombination_RmuC"/>
</dbReference>
<dbReference type="AlphaFoldDB" id="A0A833JDI1"/>
<evidence type="ECO:0000256" key="4">
    <source>
        <dbReference type="ARBA" id="ARBA00023172"/>
    </source>
</evidence>
<keyword evidence="6" id="KW-0472">Membrane</keyword>
<evidence type="ECO:0000256" key="3">
    <source>
        <dbReference type="ARBA" id="ARBA00023054"/>
    </source>
</evidence>
<keyword evidence="6" id="KW-0812">Transmembrane</keyword>
<comment type="function">
    <text evidence="1">Involved in DNA recombination.</text>
</comment>